<dbReference type="OrthoDB" id="27542at2"/>
<keyword evidence="6 8" id="KW-1133">Transmembrane helix</keyword>
<feature type="transmembrane region" description="Helical" evidence="8">
    <location>
        <begin position="90"/>
        <end position="111"/>
    </location>
</feature>
<organism evidence="10 11">
    <name type="scientific">Allosediminivita pacifica</name>
    <dbReference type="NCBI Taxonomy" id="1267769"/>
    <lineage>
        <taxon>Bacteria</taxon>
        <taxon>Pseudomonadati</taxon>
        <taxon>Pseudomonadota</taxon>
        <taxon>Alphaproteobacteria</taxon>
        <taxon>Rhodobacterales</taxon>
        <taxon>Paracoccaceae</taxon>
        <taxon>Allosediminivita</taxon>
    </lineage>
</organism>
<dbReference type="InterPro" id="IPR035906">
    <property type="entry name" value="MetI-like_sf"/>
</dbReference>
<reference evidence="10 11" key="1">
    <citation type="submission" date="2018-04" db="EMBL/GenBank/DDBJ databases">
        <title>Genomic Encyclopedia of Archaeal and Bacterial Type Strains, Phase II (KMG-II): from individual species to whole genera.</title>
        <authorList>
            <person name="Goeker M."/>
        </authorList>
    </citation>
    <scope>NUCLEOTIDE SEQUENCE [LARGE SCALE GENOMIC DNA]</scope>
    <source>
        <strain evidence="10 11">DSM 29329</strain>
    </source>
</reference>
<protein>
    <submittedName>
        <fullName evidence="10">Iron(III) transport system permease protein</fullName>
    </submittedName>
</protein>
<dbReference type="EMBL" id="QBKN01000071">
    <property type="protein sequence ID" value="PTX35567.1"/>
    <property type="molecule type" value="Genomic_DNA"/>
</dbReference>
<dbReference type="RefSeq" id="WP_107978979.1">
    <property type="nucleotide sequence ID" value="NZ_BMEZ01000068.1"/>
</dbReference>
<feature type="transmembrane region" description="Helical" evidence="8">
    <location>
        <begin position="422"/>
        <end position="442"/>
    </location>
</feature>
<evidence type="ECO:0000256" key="1">
    <source>
        <dbReference type="ARBA" id="ARBA00004429"/>
    </source>
</evidence>
<dbReference type="Proteomes" id="UP000244069">
    <property type="component" value="Unassembled WGS sequence"/>
</dbReference>
<keyword evidence="2 8" id="KW-0813">Transport</keyword>
<comment type="similarity">
    <text evidence="8">Belongs to the binding-protein-dependent transport system permease family.</text>
</comment>
<gene>
    <name evidence="10" type="ORF">C8N44_1712</name>
</gene>
<feature type="domain" description="ABC transmembrane type-1" evidence="9">
    <location>
        <begin position="349"/>
        <end position="546"/>
    </location>
</feature>
<feature type="transmembrane region" description="Helical" evidence="8">
    <location>
        <begin position="142"/>
        <end position="162"/>
    </location>
</feature>
<dbReference type="CDD" id="cd06261">
    <property type="entry name" value="TM_PBP2"/>
    <property type="match status" value="2"/>
</dbReference>
<dbReference type="PANTHER" id="PTHR43357">
    <property type="entry name" value="INNER MEMBRANE ABC TRANSPORTER PERMEASE PROTEIN YDCV"/>
    <property type="match status" value="1"/>
</dbReference>
<feature type="transmembrane region" description="Helical" evidence="8">
    <location>
        <begin position="527"/>
        <end position="546"/>
    </location>
</feature>
<feature type="transmembrane region" description="Helical" evidence="8">
    <location>
        <begin position="245"/>
        <end position="266"/>
    </location>
</feature>
<dbReference type="GO" id="GO:0055085">
    <property type="term" value="P:transmembrane transport"/>
    <property type="evidence" value="ECO:0007669"/>
    <property type="project" value="InterPro"/>
</dbReference>
<evidence type="ECO:0000256" key="5">
    <source>
        <dbReference type="ARBA" id="ARBA00022692"/>
    </source>
</evidence>
<feature type="domain" description="ABC transmembrane type-1" evidence="9">
    <location>
        <begin position="55"/>
        <end position="263"/>
    </location>
</feature>
<evidence type="ECO:0000256" key="8">
    <source>
        <dbReference type="RuleBase" id="RU363032"/>
    </source>
</evidence>
<feature type="transmembrane region" description="Helical" evidence="8">
    <location>
        <begin position="476"/>
        <end position="495"/>
    </location>
</feature>
<evidence type="ECO:0000256" key="3">
    <source>
        <dbReference type="ARBA" id="ARBA00022475"/>
    </source>
</evidence>
<evidence type="ECO:0000256" key="7">
    <source>
        <dbReference type="ARBA" id="ARBA00023136"/>
    </source>
</evidence>
<proteinExistence type="inferred from homology"/>
<evidence type="ECO:0000313" key="11">
    <source>
        <dbReference type="Proteomes" id="UP000244069"/>
    </source>
</evidence>
<dbReference type="GO" id="GO:0005886">
    <property type="term" value="C:plasma membrane"/>
    <property type="evidence" value="ECO:0007669"/>
    <property type="project" value="UniProtKB-SubCell"/>
</dbReference>
<dbReference type="AlphaFoldDB" id="A0A2T5ZVI2"/>
<feature type="transmembrane region" description="Helical" evidence="8">
    <location>
        <begin position="297"/>
        <end position="323"/>
    </location>
</feature>
<evidence type="ECO:0000256" key="2">
    <source>
        <dbReference type="ARBA" id="ARBA00022448"/>
    </source>
</evidence>
<comment type="subcellular location">
    <subcellularLocation>
        <location evidence="1">Cell inner membrane</location>
        <topology evidence="1">Multi-pass membrane protein</topology>
    </subcellularLocation>
    <subcellularLocation>
        <location evidence="8">Cell membrane</location>
        <topology evidence="8">Multi-pass membrane protein</topology>
    </subcellularLocation>
</comment>
<evidence type="ECO:0000256" key="4">
    <source>
        <dbReference type="ARBA" id="ARBA00022519"/>
    </source>
</evidence>
<feature type="transmembrane region" description="Helical" evidence="8">
    <location>
        <begin position="62"/>
        <end position="83"/>
    </location>
</feature>
<comment type="caution">
    <text evidence="10">The sequence shown here is derived from an EMBL/GenBank/DDBJ whole genome shotgun (WGS) entry which is preliminary data.</text>
</comment>
<feature type="transmembrane region" description="Helical" evidence="8">
    <location>
        <begin position="387"/>
        <end position="410"/>
    </location>
</feature>
<keyword evidence="5 8" id="KW-0812">Transmembrane</keyword>
<evidence type="ECO:0000313" key="10">
    <source>
        <dbReference type="EMBL" id="PTX35567.1"/>
    </source>
</evidence>
<accession>A0A2T5ZVI2</accession>
<evidence type="ECO:0000259" key="9">
    <source>
        <dbReference type="PROSITE" id="PS50928"/>
    </source>
</evidence>
<dbReference type="InterPro" id="IPR000515">
    <property type="entry name" value="MetI-like"/>
</dbReference>
<keyword evidence="4" id="KW-0997">Cell inner membrane</keyword>
<dbReference type="Pfam" id="PF00528">
    <property type="entry name" value="BPD_transp_1"/>
    <property type="match status" value="2"/>
</dbReference>
<sequence>MWRRIGGEGLTLAGLSLAAAGLFLLPLGRLFWTGLAEGGAPIGEALSSDQVRRALWHSLDSAGTSAFCALLLGTTLALVLGLTNIRAKGLFVFLLLLPMMIPPHVTAISWIQALGQSSPVLSLVGLAPPVGAAHPLYSRGGVILLLTIQHTPLVFLVVLAALRGLPREMSEAARIAGGRPFRLLTRIMLPLLAPTLVAGVALAFVSALGNFGIPALLGIPGRFITLPVLIWRRLAGFGPSVLTDVAVLAMGLALVAVLAVILQTWLQRKVRAGMTGPPQPALRIDLGRTRPLWEAGLAIFVAATLVMPLTSLVGTALVATYGIPLSLSTMTFDNFAEVLFRQSAPIRAFGNSTLIAGLAALTLAALSALVAYFAGRRGSTGRRLGGVVTALADVSYAIPGLVISVAFILIYIRPIPGTGISLYNTLTLIWLAYLTAYFSVALKPVSAAAGQLDPSLDDAARVSGAGFARRIARIHLPLLAPAAASGAILVFLTAYNEITVSALLWSRGNETIGTTIFNYEDGGYTTLAAAMSTITVMATVLLMALLDRLGRHLPPGVVPWRL</sequence>
<keyword evidence="11" id="KW-1185">Reference proteome</keyword>
<keyword evidence="7 8" id="KW-0472">Membrane</keyword>
<evidence type="ECO:0000256" key="6">
    <source>
        <dbReference type="ARBA" id="ARBA00022989"/>
    </source>
</evidence>
<dbReference type="SUPFAM" id="SSF161098">
    <property type="entry name" value="MetI-like"/>
    <property type="match status" value="2"/>
</dbReference>
<keyword evidence="3" id="KW-1003">Cell membrane</keyword>
<feature type="transmembrane region" description="Helical" evidence="8">
    <location>
        <begin position="183"/>
        <end position="208"/>
    </location>
</feature>
<name>A0A2T5ZVI2_9RHOB</name>
<dbReference type="PANTHER" id="PTHR43357:SF3">
    <property type="entry name" value="FE(3+)-TRANSPORT SYSTEM PERMEASE PROTEIN FBPB 2"/>
    <property type="match status" value="1"/>
</dbReference>
<dbReference type="Gene3D" id="1.10.3720.10">
    <property type="entry name" value="MetI-like"/>
    <property type="match status" value="2"/>
</dbReference>
<feature type="transmembrane region" description="Helical" evidence="8">
    <location>
        <begin position="354"/>
        <end position="375"/>
    </location>
</feature>
<dbReference type="PROSITE" id="PS50928">
    <property type="entry name" value="ABC_TM1"/>
    <property type="match status" value="2"/>
</dbReference>